<dbReference type="InterPro" id="IPR036388">
    <property type="entry name" value="WH-like_DNA-bd_sf"/>
</dbReference>
<dbReference type="Gene3D" id="1.10.10.10">
    <property type="entry name" value="Winged helix-like DNA-binding domain superfamily/Winged helix DNA-binding domain"/>
    <property type="match status" value="1"/>
</dbReference>
<evidence type="ECO:0000256" key="1">
    <source>
        <dbReference type="ARBA" id="ARBA00023015"/>
    </source>
</evidence>
<dbReference type="Pfam" id="PF03472">
    <property type="entry name" value="Autoind_bind"/>
    <property type="match status" value="1"/>
</dbReference>
<evidence type="ECO:0000256" key="4">
    <source>
        <dbReference type="SAM" id="MobiDB-lite"/>
    </source>
</evidence>
<proteinExistence type="predicted"/>
<keyword evidence="2" id="KW-0238">DNA-binding</keyword>
<feature type="domain" description="HTH luxR-type" evidence="5">
    <location>
        <begin position="168"/>
        <end position="217"/>
    </location>
</feature>
<evidence type="ECO:0000313" key="6">
    <source>
        <dbReference type="EMBL" id="MET2830958.1"/>
    </source>
</evidence>
<gene>
    <name evidence="6" type="ORF">ABVQ20_28635</name>
</gene>
<dbReference type="InterPro" id="IPR005143">
    <property type="entry name" value="TF_LuxR_autoind-bd_dom"/>
</dbReference>
<dbReference type="PRINTS" id="PR00038">
    <property type="entry name" value="HTHLUXR"/>
</dbReference>
<keyword evidence="7" id="KW-1185">Reference proteome</keyword>
<dbReference type="Pfam" id="PF00196">
    <property type="entry name" value="GerE"/>
    <property type="match status" value="1"/>
</dbReference>
<dbReference type="SMART" id="SM00421">
    <property type="entry name" value="HTH_LUXR"/>
    <property type="match status" value="1"/>
</dbReference>
<dbReference type="SUPFAM" id="SSF75516">
    <property type="entry name" value="Pheromone-binding domain of LuxR-like quorum-sensing transcription factors"/>
    <property type="match status" value="1"/>
</dbReference>
<feature type="region of interest" description="Disordered" evidence="4">
    <location>
        <begin position="199"/>
        <end position="220"/>
    </location>
</feature>
<dbReference type="Gene3D" id="3.30.450.80">
    <property type="entry name" value="Transcription factor LuxR-like, autoinducer-binding domain"/>
    <property type="match status" value="1"/>
</dbReference>
<dbReference type="InterPro" id="IPR000792">
    <property type="entry name" value="Tscrpt_reg_LuxR_C"/>
</dbReference>
<dbReference type="RefSeq" id="WP_354463033.1">
    <property type="nucleotide sequence ID" value="NZ_JBEWSZ010000002.1"/>
</dbReference>
<keyword evidence="1" id="KW-0805">Transcription regulation</keyword>
<dbReference type="InterPro" id="IPR016032">
    <property type="entry name" value="Sig_transdc_resp-reg_C-effctor"/>
</dbReference>
<reference evidence="6 7" key="1">
    <citation type="submission" date="2024-06" db="EMBL/GenBank/DDBJ databases">
        <authorList>
            <person name="Kim D.-U."/>
        </authorList>
    </citation>
    <scope>NUCLEOTIDE SEQUENCE [LARGE SCALE GENOMIC DNA]</scope>
    <source>
        <strain evidence="6 7">KACC15460</strain>
    </source>
</reference>
<keyword evidence="3" id="KW-0804">Transcription</keyword>
<protein>
    <submittedName>
        <fullName evidence="6">Autoinducer binding domain-containing protein</fullName>
    </submittedName>
</protein>
<evidence type="ECO:0000259" key="5">
    <source>
        <dbReference type="SMART" id="SM00421"/>
    </source>
</evidence>
<sequence length="220" mass="24317">MILEEIGQCGSAERICKLLLGYAGRFGATNLLAGAIPLPCLSREQLSHVLLDAWPEEWATRYFSNGYLYRDPTIRLVRQATAPFHWSEVGDRCKVYPLGRRIMHEAKEFRLDEGLTIAFSTMERQPVGFSIAGKKLNPDPRGGWHQLAIAYAFGCASALIGGVRDHKSVRLSPRQRDVLRWASEGLAVDDIAERLNMSSNTADTHGAESLSRTTGASENG</sequence>
<accession>A0ABV2DLR0</accession>
<feature type="compositionally biased region" description="Polar residues" evidence="4">
    <location>
        <begin position="210"/>
        <end position="220"/>
    </location>
</feature>
<name>A0ABV2DLR0_9HYPH</name>
<organism evidence="6 7">
    <name type="scientific">Mesorhizobium shangrilense</name>
    <dbReference type="NCBI Taxonomy" id="460060"/>
    <lineage>
        <taxon>Bacteria</taxon>
        <taxon>Pseudomonadati</taxon>
        <taxon>Pseudomonadota</taxon>
        <taxon>Alphaproteobacteria</taxon>
        <taxon>Hyphomicrobiales</taxon>
        <taxon>Phyllobacteriaceae</taxon>
        <taxon>Mesorhizobium</taxon>
    </lineage>
</organism>
<dbReference type="Proteomes" id="UP001548832">
    <property type="component" value="Unassembled WGS sequence"/>
</dbReference>
<dbReference type="EMBL" id="JBEWSZ010000002">
    <property type="protein sequence ID" value="MET2830958.1"/>
    <property type="molecule type" value="Genomic_DNA"/>
</dbReference>
<evidence type="ECO:0000313" key="7">
    <source>
        <dbReference type="Proteomes" id="UP001548832"/>
    </source>
</evidence>
<comment type="caution">
    <text evidence="6">The sequence shown here is derived from an EMBL/GenBank/DDBJ whole genome shotgun (WGS) entry which is preliminary data.</text>
</comment>
<evidence type="ECO:0000256" key="2">
    <source>
        <dbReference type="ARBA" id="ARBA00023125"/>
    </source>
</evidence>
<dbReference type="SUPFAM" id="SSF46894">
    <property type="entry name" value="C-terminal effector domain of the bipartite response regulators"/>
    <property type="match status" value="1"/>
</dbReference>
<dbReference type="InterPro" id="IPR036693">
    <property type="entry name" value="TF_LuxR_autoind-bd_dom_sf"/>
</dbReference>
<evidence type="ECO:0000256" key="3">
    <source>
        <dbReference type="ARBA" id="ARBA00023163"/>
    </source>
</evidence>